<comment type="subcellular location">
    <subcellularLocation>
        <location evidence="1">Cell envelope</location>
    </subcellularLocation>
</comment>
<dbReference type="CDD" id="cd14659">
    <property type="entry name" value="Imelysin-like_IPPA"/>
    <property type="match status" value="1"/>
</dbReference>
<feature type="chain" id="PRO_5004898569" evidence="3">
    <location>
        <begin position="24"/>
        <end position="407"/>
    </location>
</feature>
<dbReference type="Pfam" id="PF09375">
    <property type="entry name" value="Peptidase_M75"/>
    <property type="match status" value="1"/>
</dbReference>
<dbReference type="Gene3D" id="1.20.1420.20">
    <property type="entry name" value="M75 peptidase, HXXE motif"/>
    <property type="match status" value="1"/>
</dbReference>
<evidence type="ECO:0000313" key="6">
    <source>
        <dbReference type="Proteomes" id="UP000019276"/>
    </source>
</evidence>
<keyword evidence="6" id="KW-1185">Reference proteome</keyword>
<dbReference type="InterPro" id="IPR038352">
    <property type="entry name" value="Imelysin_sf"/>
</dbReference>
<feature type="domain" description="Imelysin-like" evidence="4">
    <location>
        <begin position="55"/>
        <end position="375"/>
    </location>
</feature>
<protein>
    <submittedName>
        <fullName evidence="5">Peptidase M75, Imelysin</fullName>
    </submittedName>
</protein>
<evidence type="ECO:0000256" key="3">
    <source>
        <dbReference type="SAM" id="SignalP"/>
    </source>
</evidence>
<dbReference type="InterPro" id="IPR018976">
    <property type="entry name" value="Imelysin-like"/>
</dbReference>
<dbReference type="EMBL" id="ARZY01000001">
    <property type="protein sequence ID" value="EWH12123.1"/>
    <property type="molecule type" value="Genomic_DNA"/>
</dbReference>
<dbReference type="Proteomes" id="UP000019276">
    <property type="component" value="Unassembled WGS sequence"/>
</dbReference>
<evidence type="ECO:0000259" key="4">
    <source>
        <dbReference type="Pfam" id="PF09375"/>
    </source>
</evidence>
<sequence>MKLRNTLSAIAIAAISLSMVSCGEQTTSEAGPEYGLSAKFTESELINHLVDNVVLPKHQAFTIAFKQQTTAINNYCTAVTQNSQIDQAKQVAQQAFSNTFLAWQNIEAVQLEPLAKEFFALRDKIYAWPSTAACGVDQEVAFYHTGTVNGQPYQLSQRLKERKGLFAQEYLLFKSGTEHSCRVESGSLVGWNDLPEQTKLERQCNYLQAVQMELNDNVTAWQNSWQQGESAYLNEIKQGDAKTAINTLGQALFYLDYQLKDFKLGCPLSVGPSTCPSTDRAEQVEAKYAKLSNQAIEQNLATFQQLFTGATDSLAGDDEDALGFDDFLKAVGDEETANVIIKAVTDAQATLATIDSDFATAINSQNQDYAHYATLHSQIKVATDQLKTHFITSLAVDLPDTSAGDND</sequence>
<evidence type="ECO:0000256" key="1">
    <source>
        <dbReference type="ARBA" id="ARBA00004196"/>
    </source>
</evidence>
<name>W7QWL1_9ALTE</name>
<evidence type="ECO:0000313" key="5">
    <source>
        <dbReference type="EMBL" id="EWH12123.1"/>
    </source>
</evidence>
<proteinExistence type="predicted"/>
<organism evidence="5 6">
    <name type="scientific">Catenovulum agarivorans DS-2</name>
    <dbReference type="NCBI Taxonomy" id="1328313"/>
    <lineage>
        <taxon>Bacteria</taxon>
        <taxon>Pseudomonadati</taxon>
        <taxon>Pseudomonadota</taxon>
        <taxon>Gammaproteobacteria</taxon>
        <taxon>Alteromonadales</taxon>
        <taxon>Alteromonadaceae</taxon>
        <taxon>Catenovulum</taxon>
    </lineage>
</organism>
<dbReference type="AlphaFoldDB" id="W7QWL1"/>
<dbReference type="OrthoDB" id="7058523at2"/>
<dbReference type="InterPro" id="IPR034984">
    <property type="entry name" value="Imelysin-like_IPPA"/>
</dbReference>
<evidence type="ECO:0000256" key="2">
    <source>
        <dbReference type="ARBA" id="ARBA00022729"/>
    </source>
</evidence>
<reference evidence="5 6" key="1">
    <citation type="journal article" date="2014" name="Genome Announc.">
        <title>Draft Genome Sequence of the Agar-Degrading Bacterium Catenovulum sp. Strain DS-2, Isolated from Intestines of Haliotis diversicolor.</title>
        <authorList>
            <person name="Shan D."/>
            <person name="Li X."/>
            <person name="Gu Z."/>
            <person name="Wei G."/>
            <person name="Gao Z."/>
            <person name="Shao Z."/>
        </authorList>
    </citation>
    <scope>NUCLEOTIDE SEQUENCE [LARGE SCALE GENOMIC DNA]</scope>
    <source>
        <strain evidence="5 6">DS-2</strain>
    </source>
</reference>
<keyword evidence="2 3" id="KW-0732">Signal</keyword>
<feature type="signal peptide" evidence="3">
    <location>
        <begin position="1"/>
        <end position="23"/>
    </location>
</feature>
<dbReference type="PROSITE" id="PS51257">
    <property type="entry name" value="PROKAR_LIPOPROTEIN"/>
    <property type="match status" value="1"/>
</dbReference>
<gene>
    <name evidence="5" type="ORF">DS2_00330</name>
</gene>
<dbReference type="STRING" id="1328313.DS2_00330"/>
<dbReference type="eggNOG" id="COG3489">
    <property type="taxonomic scope" value="Bacteria"/>
</dbReference>
<accession>W7QWL1</accession>
<dbReference type="GO" id="GO:0030313">
    <property type="term" value="C:cell envelope"/>
    <property type="evidence" value="ECO:0007669"/>
    <property type="project" value="UniProtKB-SubCell"/>
</dbReference>
<comment type="caution">
    <text evidence="5">The sequence shown here is derived from an EMBL/GenBank/DDBJ whole genome shotgun (WGS) entry which is preliminary data.</text>
</comment>